<gene>
    <name evidence="2" type="ORF">FHE65_33950</name>
</gene>
<dbReference type="AlphaFoldDB" id="A0A5C4M8D9"/>
<dbReference type="EMBL" id="VDFR01000234">
    <property type="protein sequence ID" value="TNC28427.1"/>
    <property type="molecule type" value="Genomic_DNA"/>
</dbReference>
<organism evidence="2 3">
    <name type="scientific">Mumia zhuanghuii</name>
    <dbReference type="NCBI Taxonomy" id="2585211"/>
    <lineage>
        <taxon>Bacteria</taxon>
        <taxon>Bacillati</taxon>
        <taxon>Actinomycetota</taxon>
        <taxon>Actinomycetes</taxon>
        <taxon>Propionibacteriales</taxon>
        <taxon>Nocardioidaceae</taxon>
        <taxon>Mumia</taxon>
    </lineage>
</organism>
<accession>A0A5C4M8D9</accession>
<feature type="region of interest" description="Disordered" evidence="1">
    <location>
        <begin position="1"/>
        <end position="23"/>
    </location>
</feature>
<name>A0A5C4M8D9_9ACTN</name>
<evidence type="ECO:0000256" key="1">
    <source>
        <dbReference type="SAM" id="MobiDB-lite"/>
    </source>
</evidence>
<dbReference type="Proteomes" id="UP000306740">
    <property type="component" value="Unassembled WGS sequence"/>
</dbReference>
<comment type="caution">
    <text evidence="2">The sequence shown here is derived from an EMBL/GenBank/DDBJ whole genome shotgun (WGS) entry which is preliminary data.</text>
</comment>
<evidence type="ECO:0000313" key="2">
    <source>
        <dbReference type="EMBL" id="TNC28427.1"/>
    </source>
</evidence>
<protein>
    <submittedName>
        <fullName evidence="2">Uncharacterized protein</fullName>
    </submittedName>
</protein>
<reference evidence="2 3" key="1">
    <citation type="submission" date="2019-05" db="EMBL/GenBank/DDBJ databases">
        <title>Mumia sp. nov., isolated from the intestinal contents of plateau pika (Ochotona curzoniae) in the Qinghai-Tibet plateau of China.</title>
        <authorList>
            <person name="Tian Z."/>
        </authorList>
    </citation>
    <scope>NUCLEOTIDE SEQUENCE [LARGE SCALE GENOMIC DNA]</scope>
    <source>
        <strain evidence="3">527</strain>
    </source>
</reference>
<evidence type="ECO:0000313" key="3">
    <source>
        <dbReference type="Proteomes" id="UP000306740"/>
    </source>
</evidence>
<sequence length="68" mass="7881">MRRVGSDQGKVRKLRRLPTEQQPTRFLFKTRAERQQQPVGLTRLLPSGMPSKRPAVLASRLDERVELL</sequence>
<proteinExistence type="predicted"/>